<evidence type="ECO:0000313" key="2">
    <source>
        <dbReference type="EMBL" id="RWR52913.1"/>
    </source>
</evidence>
<name>A0A443LUP6_9RHOB</name>
<dbReference type="InterPro" id="IPR053842">
    <property type="entry name" value="NikA-like"/>
</dbReference>
<sequence>MQISDQAGIAQAEQRARRPLSYADASDRGPCEGRQASPSNPTGAGDAPAKERRSETFVFRCTPAEKAALRAKAEAAGLSAADLLLEALRFTEARRRKPIPRAAPELVRAVGRIGGNLNQIARWLNRAARAGESRQIDALQVARQLVAIERQLAPLIAEVGRC</sequence>
<dbReference type="RefSeq" id="WP_128147012.1">
    <property type="nucleotide sequence ID" value="NZ_SAVB01000001.1"/>
</dbReference>
<evidence type="ECO:0000313" key="3">
    <source>
        <dbReference type="Proteomes" id="UP000286594"/>
    </source>
</evidence>
<dbReference type="AlphaFoldDB" id="A0A443LUP6"/>
<organism evidence="2 3">
    <name type="scientific">Paenirhodobacter ferrireducens</name>
    <dbReference type="NCBI Taxonomy" id="1215032"/>
    <lineage>
        <taxon>Bacteria</taxon>
        <taxon>Pseudomonadati</taxon>
        <taxon>Pseudomonadota</taxon>
        <taxon>Alphaproteobacteria</taxon>
        <taxon>Rhodobacterales</taxon>
        <taxon>Rhodobacter group</taxon>
        <taxon>Paenirhodobacter</taxon>
    </lineage>
</organism>
<accession>A0A443LUP6</accession>
<reference evidence="2 3" key="1">
    <citation type="submission" date="2019-01" db="EMBL/GenBank/DDBJ databases">
        <title>Sinorhodobacter populi sp. nov. isolated from the symptomatic bark tissue of Populus euramericana canker.</title>
        <authorList>
            <person name="Xu G."/>
        </authorList>
    </citation>
    <scope>NUCLEOTIDE SEQUENCE [LARGE SCALE GENOMIC DNA]</scope>
    <source>
        <strain evidence="2 3">CCTCC AB2012026</strain>
    </source>
</reference>
<dbReference type="Proteomes" id="UP000286594">
    <property type="component" value="Unassembled WGS sequence"/>
</dbReference>
<protein>
    <submittedName>
        <fullName evidence="2">Plasmid mobilization relaxosome protein MobC</fullName>
    </submittedName>
</protein>
<evidence type="ECO:0000256" key="1">
    <source>
        <dbReference type="SAM" id="MobiDB-lite"/>
    </source>
</evidence>
<comment type="caution">
    <text evidence="2">The sequence shown here is derived from an EMBL/GenBank/DDBJ whole genome shotgun (WGS) entry which is preliminary data.</text>
</comment>
<dbReference type="OrthoDB" id="2004071at2"/>
<feature type="region of interest" description="Disordered" evidence="1">
    <location>
        <begin position="1"/>
        <end position="54"/>
    </location>
</feature>
<dbReference type="EMBL" id="SAVB01000001">
    <property type="protein sequence ID" value="RWR52913.1"/>
    <property type="molecule type" value="Genomic_DNA"/>
</dbReference>
<dbReference type="Pfam" id="PF21983">
    <property type="entry name" value="NikA-like"/>
    <property type="match status" value="1"/>
</dbReference>
<gene>
    <name evidence="2" type="primary">mobC</name>
    <name evidence="2" type="ORF">EOW65_00120</name>
</gene>
<proteinExistence type="predicted"/>
<keyword evidence="3" id="KW-1185">Reference proteome</keyword>